<keyword evidence="4" id="KW-0833">Ubl conjugation pathway</keyword>
<dbReference type="Pfam" id="PF12896">
    <property type="entry name" value="ANAPC4"/>
    <property type="match status" value="1"/>
</dbReference>
<dbReference type="GO" id="GO:0031145">
    <property type="term" value="P:anaphase-promoting complex-dependent catabolic process"/>
    <property type="evidence" value="ECO:0007669"/>
    <property type="project" value="InterPro"/>
</dbReference>
<dbReference type="Proteomes" id="UP000242715">
    <property type="component" value="Unassembled WGS sequence"/>
</dbReference>
<accession>A0A2Z6NGM7</accession>
<keyword evidence="2" id="KW-0132">Cell division</keyword>
<evidence type="ECO:0000313" key="8">
    <source>
        <dbReference type="Proteomes" id="UP000242715"/>
    </source>
</evidence>
<dbReference type="InterPro" id="IPR024789">
    <property type="entry name" value="APC4"/>
</dbReference>
<evidence type="ECO:0000256" key="5">
    <source>
        <dbReference type="ARBA" id="ARBA00023306"/>
    </source>
</evidence>
<dbReference type="GO" id="GO:0051301">
    <property type="term" value="P:cell division"/>
    <property type="evidence" value="ECO:0007669"/>
    <property type="project" value="UniProtKB-KW"/>
</dbReference>
<dbReference type="GO" id="GO:0070979">
    <property type="term" value="P:protein K11-linked ubiquitination"/>
    <property type="evidence" value="ECO:0007669"/>
    <property type="project" value="TreeGrafter"/>
</dbReference>
<evidence type="ECO:0000256" key="1">
    <source>
        <dbReference type="ARBA" id="ARBA00016067"/>
    </source>
</evidence>
<keyword evidence="3" id="KW-0498">Mitosis</keyword>
<dbReference type="GO" id="GO:0034399">
    <property type="term" value="C:nuclear periphery"/>
    <property type="evidence" value="ECO:0007669"/>
    <property type="project" value="TreeGrafter"/>
</dbReference>
<sequence>MCSGDLVEVVDDMGVIHMAGHNEHGLHCLALNTAIFWNRKNELHQVAQQASNIEDLTEVVRASLSVMSRQWSDAMHTFKEKFNSLSTLITDHGNLNTFIDIFCSILMNLRKERICKVLQM</sequence>
<dbReference type="AlphaFoldDB" id="A0A2Z6NGM7"/>
<keyword evidence="8" id="KW-1185">Reference proteome</keyword>
<dbReference type="GO" id="GO:0005680">
    <property type="term" value="C:anaphase-promoting complex"/>
    <property type="evidence" value="ECO:0007669"/>
    <property type="project" value="InterPro"/>
</dbReference>
<keyword evidence="5" id="KW-0131">Cell cycle</keyword>
<feature type="domain" description="Anaphase-promoting complex subunit 4 long" evidence="6">
    <location>
        <begin position="27"/>
        <end position="107"/>
    </location>
</feature>
<dbReference type="OrthoDB" id="1696722at2759"/>
<organism evidence="7 8">
    <name type="scientific">Trifolium subterraneum</name>
    <name type="common">Subterranean clover</name>
    <dbReference type="NCBI Taxonomy" id="3900"/>
    <lineage>
        <taxon>Eukaryota</taxon>
        <taxon>Viridiplantae</taxon>
        <taxon>Streptophyta</taxon>
        <taxon>Embryophyta</taxon>
        <taxon>Tracheophyta</taxon>
        <taxon>Spermatophyta</taxon>
        <taxon>Magnoliopsida</taxon>
        <taxon>eudicotyledons</taxon>
        <taxon>Gunneridae</taxon>
        <taxon>Pentapetalae</taxon>
        <taxon>rosids</taxon>
        <taxon>fabids</taxon>
        <taxon>Fabales</taxon>
        <taxon>Fabaceae</taxon>
        <taxon>Papilionoideae</taxon>
        <taxon>50 kb inversion clade</taxon>
        <taxon>NPAAA clade</taxon>
        <taxon>Hologalegina</taxon>
        <taxon>IRL clade</taxon>
        <taxon>Trifolieae</taxon>
        <taxon>Trifolium</taxon>
    </lineage>
</organism>
<dbReference type="InterPro" id="IPR024790">
    <property type="entry name" value="APC4_long_dom"/>
</dbReference>
<evidence type="ECO:0000313" key="7">
    <source>
        <dbReference type="EMBL" id="GAU28817.1"/>
    </source>
</evidence>
<reference evidence="8" key="1">
    <citation type="journal article" date="2017" name="Front. Plant Sci.">
        <title>Climate Clever Clovers: New Paradigm to Reduce the Environmental Footprint of Ruminants by Breeding Low Methanogenic Forages Utilizing Haplotype Variation.</title>
        <authorList>
            <person name="Kaur P."/>
            <person name="Appels R."/>
            <person name="Bayer P.E."/>
            <person name="Keeble-Gagnere G."/>
            <person name="Wang J."/>
            <person name="Hirakawa H."/>
            <person name="Shirasawa K."/>
            <person name="Vercoe P."/>
            <person name="Stefanova K."/>
            <person name="Durmic Z."/>
            <person name="Nichols P."/>
            <person name="Revell C."/>
            <person name="Isobe S.N."/>
            <person name="Edwards D."/>
            <person name="Erskine W."/>
        </authorList>
    </citation>
    <scope>NUCLEOTIDE SEQUENCE [LARGE SCALE GENOMIC DNA]</scope>
    <source>
        <strain evidence="8">cv. Daliak</strain>
    </source>
</reference>
<evidence type="ECO:0000259" key="6">
    <source>
        <dbReference type="Pfam" id="PF12896"/>
    </source>
</evidence>
<dbReference type="PANTHER" id="PTHR13260:SF0">
    <property type="entry name" value="ANAPHASE-PROMOTING COMPLEX SUBUNIT 4"/>
    <property type="match status" value="1"/>
</dbReference>
<proteinExistence type="predicted"/>
<evidence type="ECO:0000256" key="4">
    <source>
        <dbReference type="ARBA" id="ARBA00022786"/>
    </source>
</evidence>
<name>A0A2Z6NGM7_TRISU</name>
<evidence type="ECO:0000256" key="3">
    <source>
        <dbReference type="ARBA" id="ARBA00022776"/>
    </source>
</evidence>
<dbReference type="PANTHER" id="PTHR13260">
    <property type="entry name" value="ANAPHASE PROMOTING COMPLEX SUBUNIT 4 APC4"/>
    <property type="match status" value="1"/>
</dbReference>
<dbReference type="EMBL" id="DF973381">
    <property type="protein sequence ID" value="GAU28817.1"/>
    <property type="molecule type" value="Genomic_DNA"/>
</dbReference>
<gene>
    <name evidence="7" type="ORF">TSUD_21540</name>
</gene>
<protein>
    <recommendedName>
        <fullName evidence="1">Anaphase-promoting complex subunit 4</fullName>
    </recommendedName>
</protein>
<evidence type="ECO:0000256" key="2">
    <source>
        <dbReference type="ARBA" id="ARBA00022618"/>
    </source>
</evidence>